<feature type="region of interest" description="Disordered" evidence="1">
    <location>
        <begin position="23"/>
        <end position="89"/>
    </location>
</feature>
<evidence type="ECO:0000256" key="1">
    <source>
        <dbReference type="SAM" id="MobiDB-lite"/>
    </source>
</evidence>
<dbReference type="PROSITE" id="PS51257">
    <property type="entry name" value="PROKAR_LIPOPROTEIN"/>
    <property type="match status" value="1"/>
</dbReference>
<feature type="signal peptide" evidence="2">
    <location>
        <begin position="1"/>
        <end position="25"/>
    </location>
</feature>
<accession>A0A4P8XVC9</accession>
<reference evidence="3 4" key="1">
    <citation type="submission" date="2019-05" db="EMBL/GenBank/DDBJ databases">
        <authorList>
            <person name="Chen C."/>
        </authorList>
    </citation>
    <scope>NUCLEOTIDE SEQUENCE [LARGE SCALE GENOMIC DNA]</scope>
    <source>
        <strain evidence="3 4">HB172198</strain>
    </source>
</reference>
<feature type="chain" id="PRO_5020246363" description="Lipoprotein" evidence="2">
    <location>
        <begin position="26"/>
        <end position="252"/>
    </location>
</feature>
<evidence type="ECO:0000313" key="4">
    <source>
        <dbReference type="Proteomes" id="UP000300879"/>
    </source>
</evidence>
<evidence type="ECO:0000313" key="3">
    <source>
        <dbReference type="EMBL" id="QCT04839.1"/>
    </source>
</evidence>
<dbReference type="AlphaFoldDB" id="A0A4P8XVC9"/>
<dbReference type="KEGG" id="palo:E6C60_4134"/>
<dbReference type="Proteomes" id="UP000300879">
    <property type="component" value="Chromosome"/>
</dbReference>
<keyword evidence="4" id="KW-1185">Reference proteome</keyword>
<feature type="compositionally biased region" description="Pro residues" evidence="1">
    <location>
        <begin position="30"/>
        <end position="46"/>
    </location>
</feature>
<feature type="compositionally biased region" description="Acidic residues" evidence="1">
    <location>
        <begin position="51"/>
        <end position="66"/>
    </location>
</feature>
<keyword evidence="2" id="KW-0732">Signal</keyword>
<name>A0A4P8XVC9_9BACL</name>
<sequence>MRSMNRYGYMAVFAGALLLSGCSEAQSPQGAPPPPQQESPSDPPAESPDAVPDEEVAAEEERDQESDQPSAEKPDEEKAPDEGMPPTAKEAAVTVMRALKSGDMEAVAAWAHPEKGVRFSPYAHVDLENDQTLSREELTEALSRDTARVWGHFAGSGHVIELPYAEYHKQFVYDARFLEDAEVHVNQSIGKGTTVNNLNEVYPEETHDYVEFYIDGVDPQYEGIDWRSLRLVFEKNDMDRSLVGIVHDEWTP</sequence>
<organism evidence="3 4">
    <name type="scientific">Paenibacillus algicola</name>
    <dbReference type="NCBI Taxonomy" id="2565926"/>
    <lineage>
        <taxon>Bacteria</taxon>
        <taxon>Bacillati</taxon>
        <taxon>Bacillota</taxon>
        <taxon>Bacilli</taxon>
        <taxon>Bacillales</taxon>
        <taxon>Paenibacillaceae</taxon>
        <taxon>Paenibacillus</taxon>
    </lineage>
</organism>
<evidence type="ECO:0000256" key="2">
    <source>
        <dbReference type="SAM" id="SignalP"/>
    </source>
</evidence>
<dbReference type="OrthoDB" id="1267107at2"/>
<proteinExistence type="predicted"/>
<feature type="compositionally biased region" description="Basic and acidic residues" evidence="1">
    <location>
        <begin position="70"/>
        <end position="81"/>
    </location>
</feature>
<protein>
    <recommendedName>
        <fullName evidence="5">Lipoprotein</fullName>
    </recommendedName>
</protein>
<evidence type="ECO:0008006" key="5">
    <source>
        <dbReference type="Google" id="ProtNLM"/>
    </source>
</evidence>
<gene>
    <name evidence="3" type="ORF">E6C60_4134</name>
</gene>
<dbReference type="EMBL" id="CP040396">
    <property type="protein sequence ID" value="QCT04839.1"/>
    <property type="molecule type" value="Genomic_DNA"/>
</dbReference>